<dbReference type="EMBL" id="MH325468">
    <property type="protein sequence ID" value="AXJ99639.1"/>
    <property type="molecule type" value="Genomic_DNA"/>
</dbReference>
<geneLocation type="plasmid" evidence="1">
    <name>pEc09</name>
</geneLocation>
<keyword evidence="2" id="KW-0614">Plasmid</keyword>
<geneLocation type="plasmid" evidence="2">
    <name>pEc13</name>
</geneLocation>
<sequence>MSEENDFGESIKFYSDGQRDPVKRTGLNVQYTMTKANYPTVSIEVAPISMPRSSPNWEKKITVQLTKGELNAVCGVLFGLRKEATGSYHGDANNKSFAVYNNGKSGVALIVSQRGEQLHHFLSADDRMEAAVFFIRRLAEAWKVSSSDAIALLRQAAWMDKHLILVQKKERNDRKR</sequence>
<reference evidence="1" key="2">
    <citation type="submission" date="2018-05" db="EMBL/GenBank/DDBJ databases">
        <title>Complete Sequences of Plasmids Bearing rmtG 16S rRNA Methyltransferase Gene in Enterobacter hormaechei in Brazil.</title>
        <authorList>
            <person name="Bueno M.F.C."/>
            <person name="Martins E.R."/>
            <person name="Francisco G.R."/>
            <person name="Casella T."/>
            <person name="Garcia D.O."/>
            <person name="de Vasconcelos A.T.R."/>
            <person name="de Almeida L.G."/>
            <person name="Gerber A.L."/>
            <person name="Nogueira M.C.L."/>
        </authorList>
    </citation>
    <scope>NUCLEOTIDE SEQUENCE</scope>
    <source>
        <strain evidence="1">Ec09</strain>
        <plasmid evidence="1">pEc09</plasmid>
    </source>
</reference>
<reference evidence="2" key="1">
    <citation type="submission" date="2018-05" db="EMBL/GenBank/DDBJ databases">
        <title>Complete Sequences of Plasmids Bearing rmtG 16S rRNA Methyltransferase Gene in Enterobacter hormaechei in Brazil.</title>
        <authorList>
            <person name="Martins E.R."/>
            <person name="Bueno M.F.C."/>
            <person name="Francisco G.R."/>
            <person name="Casella T."/>
            <person name="Garcia D.O."/>
            <person name="de Vasconcelos A.T.R."/>
            <person name="de Almeida L.G."/>
            <person name="Gerber A.L."/>
            <person name="Nogueira M.C.L."/>
        </authorList>
    </citation>
    <scope>NUCLEOTIDE SEQUENCE</scope>
    <source>
        <strain evidence="2">Ec13</strain>
        <plasmid evidence="2">pEc13</plasmid>
    </source>
</reference>
<evidence type="ECO:0000313" key="1">
    <source>
        <dbReference type="EMBL" id="AXJ99639.1"/>
    </source>
</evidence>
<evidence type="ECO:0000313" key="2">
    <source>
        <dbReference type="EMBL" id="AXJ99896.1"/>
    </source>
</evidence>
<proteinExistence type="predicted"/>
<name>A0A3S7QHA2_9ENTR</name>
<protein>
    <submittedName>
        <fullName evidence="2">Uncharacterized protein</fullName>
    </submittedName>
</protein>
<organism evidence="2">
    <name type="scientific">Enterobacter hormaechei</name>
    <dbReference type="NCBI Taxonomy" id="158836"/>
    <lineage>
        <taxon>Bacteria</taxon>
        <taxon>Pseudomonadati</taxon>
        <taxon>Pseudomonadota</taxon>
        <taxon>Gammaproteobacteria</taxon>
        <taxon>Enterobacterales</taxon>
        <taxon>Enterobacteriaceae</taxon>
        <taxon>Enterobacter</taxon>
        <taxon>Enterobacter cloacae complex</taxon>
    </lineage>
</organism>
<dbReference type="RefSeq" id="WP_086598754.1">
    <property type="nucleotide sequence ID" value="NZ_MH325468.1"/>
</dbReference>
<dbReference type="AlphaFoldDB" id="A0A3S7QHA2"/>
<dbReference type="EMBL" id="MH325469">
    <property type="protein sequence ID" value="AXJ99896.1"/>
    <property type="molecule type" value="Genomic_DNA"/>
</dbReference>
<accession>A0A3S7QHA2</accession>